<evidence type="ECO:0000313" key="4">
    <source>
        <dbReference type="Proteomes" id="UP001270362"/>
    </source>
</evidence>
<dbReference type="EMBL" id="JAULSO010000009">
    <property type="protein sequence ID" value="KAK3680894.1"/>
    <property type="molecule type" value="Genomic_DNA"/>
</dbReference>
<keyword evidence="1" id="KW-1133">Transmembrane helix</keyword>
<evidence type="ECO:0000259" key="2">
    <source>
        <dbReference type="Pfam" id="PF26616"/>
    </source>
</evidence>
<comment type="caution">
    <text evidence="3">The sequence shown here is derived from an EMBL/GenBank/DDBJ whole genome shotgun (WGS) entry which is preliminary data.</text>
</comment>
<organism evidence="3 4">
    <name type="scientific">Podospora appendiculata</name>
    <dbReference type="NCBI Taxonomy" id="314037"/>
    <lineage>
        <taxon>Eukaryota</taxon>
        <taxon>Fungi</taxon>
        <taxon>Dikarya</taxon>
        <taxon>Ascomycota</taxon>
        <taxon>Pezizomycotina</taxon>
        <taxon>Sordariomycetes</taxon>
        <taxon>Sordariomycetidae</taxon>
        <taxon>Sordariales</taxon>
        <taxon>Podosporaceae</taxon>
        <taxon>Podospora</taxon>
    </lineage>
</organism>
<protein>
    <recommendedName>
        <fullName evidence="2">CorA-like transporter domain-containing protein</fullName>
    </recommendedName>
</protein>
<reference evidence="3" key="1">
    <citation type="journal article" date="2023" name="Mol. Phylogenet. Evol.">
        <title>Genome-scale phylogeny and comparative genomics of the fungal order Sordariales.</title>
        <authorList>
            <person name="Hensen N."/>
            <person name="Bonometti L."/>
            <person name="Westerberg I."/>
            <person name="Brannstrom I.O."/>
            <person name="Guillou S."/>
            <person name="Cros-Aarteil S."/>
            <person name="Calhoun S."/>
            <person name="Haridas S."/>
            <person name="Kuo A."/>
            <person name="Mondo S."/>
            <person name="Pangilinan J."/>
            <person name="Riley R."/>
            <person name="LaButti K."/>
            <person name="Andreopoulos B."/>
            <person name="Lipzen A."/>
            <person name="Chen C."/>
            <person name="Yan M."/>
            <person name="Daum C."/>
            <person name="Ng V."/>
            <person name="Clum A."/>
            <person name="Steindorff A."/>
            <person name="Ohm R.A."/>
            <person name="Martin F."/>
            <person name="Silar P."/>
            <person name="Natvig D.O."/>
            <person name="Lalanne C."/>
            <person name="Gautier V."/>
            <person name="Ament-Velasquez S.L."/>
            <person name="Kruys A."/>
            <person name="Hutchinson M.I."/>
            <person name="Powell A.J."/>
            <person name="Barry K."/>
            <person name="Miller A.N."/>
            <person name="Grigoriev I.V."/>
            <person name="Debuchy R."/>
            <person name="Gladieux P."/>
            <person name="Hiltunen Thoren M."/>
            <person name="Johannesson H."/>
        </authorList>
    </citation>
    <scope>NUCLEOTIDE SEQUENCE</scope>
    <source>
        <strain evidence="3">CBS 314.62</strain>
    </source>
</reference>
<keyword evidence="1" id="KW-0472">Membrane</keyword>
<name>A0AAE0WYJ2_9PEZI</name>
<proteinExistence type="predicted"/>
<feature type="domain" description="CorA-like transporter" evidence="2">
    <location>
        <begin position="62"/>
        <end position="195"/>
    </location>
</feature>
<keyword evidence="1" id="KW-0812">Transmembrane</keyword>
<dbReference type="Proteomes" id="UP001270362">
    <property type="component" value="Unassembled WGS sequence"/>
</dbReference>
<keyword evidence="4" id="KW-1185">Reference proteome</keyword>
<dbReference type="Pfam" id="PF26616">
    <property type="entry name" value="CorA-like"/>
    <property type="match status" value="1"/>
</dbReference>
<feature type="transmembrane region" description="Helical" evidence="1">
    <location>
        <begin position="346"/>
        <end position="367"/>
    </location>
</feature>
<gene>
    <name evidence="3" type="ORF">B0T22DRAFT_524276</name>
</gene>
<dbReference type="Gene3D" id="1.20.58.340">
    <property type="entry name" value="Magnesium transport protein CorA, transmembrane region"/>
    <property type="match status" value="1"/>
</dbReference>
<feature type="transmembrane region" description="Helical" evidence="1">
    <location>
        <begin position="303"/>
        <end position="326"/>
    </location>
</feature>
<accession>A0AAE0WYJ2</accession>
<dbReference type="InterPro" id="IPR058257">
    <property type="entry name" value="CorA-like_dom"/>
</dbReference>
<evidence type="ECO:0000313" key="3">
    <source>
        <dbReference type="EMBL" id="KAK3680894.1"/>
    </source>
</evidence>
<evidence type="ECO:0000256" key="1">
    <source>
        <dbReference type="SAM" id="Phobius"/>
    </source>
</evidence>
<reference evidence="3" key="2">
    <citation type="submission" date="2023-06" db="EMBL/GenBank/DDBJ databases">
        <authorList>
            <consortium name="Lawrence Berkeley National Laboratory"/>
            <person name="Haridas S."/>
            <person name="Hensen N."/>
            <person name="Bonometti L."/>
            <person name="Westerberg I."/>
            <person name="Brannstrom I.O."/>
            <person name="Guillou S."/>
            <person name="Cros-Aarteil S."/>
            <person name="Calhoun S."/>
            <person name="Kuo A."/>
            <person name="Mondo S."/>
            <person name="Pangilinan J."/>
            <person name="Riley R."/>
            <person name="Labutti K."/>
            <person name="Andreopoulos B."/>
            <person name="Lipzen A."/>
            <person name="Chen C."/>
            <person name="Yanf M."/>
            <person name="Daum C."/>
            <person name="Ng V."/>
            <person name="Clum A."/>
            <person name="Steindorff A."/>
            <person name="Ohm R."/>
            <person name="Martin F."/>
            <person name="Silar P."/>
            <person name="Natvig D."/>
            <person name="Lalanne C."/>
            <person name="Gautier V."/>
            <person name="Ament-Velasquez S.L."/>
            <person name="Kruys A."/>
            <person name="Hutchinson M.I."/>
            <person name="Powell A.J."/>
            <person name="Barry K."/>
            <person name="Miller A.N."/>
            <person name="Grigoriev I.V."/>
            <person name="Debuchy R."/>
            <person name="Gladieux P."/>
            <person name="Thoren M.H."/>
            <person name="Johannesson H."/>
        </authorList>
    </citation>
    <scope>NUCLEOTIDE SEQUENCE</scope>
    <source>
        <strain evidence="3">CBS 314.62</strain>
    </source>
</reference>
<sequence length="412" mass="47377">MAVQPESDGADDFSFKKALFFLQSPLAQELYHQKAAAKLFETEEAKSRINVLTQLPISREKRHSNSRVQITQPLFECLLEECGVFPRFREHMAIQGRKEHRDQIGPPAFSFSPFPTVNQDPIYGSTIHQGDFECAYTLRYAEFTNRPDNEPWSVRQLTIYQKHVRRVQTVDSQWILVTVKSDSSTKKIMEPHTTSELLRLYRHHQVPSDDASESASANKLDPVVPALRKKTEEVEYTRKQAEALRLKYKSIRKLTRAPPPETVKKKRTIDRLAVDFNLEARRENAATFKLIEKCHRDSASLKILSIITLIYLPSTIVSSFYSTQFVRQNTVGEKVTISCVGYSQNWWLFFAISLSLAILTVGVWYSWSNYLYDLDVASILAGWGRKIKGQYDHLRRQRSSKTKSPSEEAPAP</sequence>
<dbReference type="AlphaFoldDB" id="A0AAE0WYJ2"/>